<evidence type="ECO:0000256" key="5">
    <source>
        <dbReference type="ARBA" id="ARBA00022741"/>
    </source>
</evidence>
<evidence type="ECO:0000256" key="2">
    <source>
        <dbReference type="ARBA" id="ARBA00012438"/>
    </source>
</evidence>
<dbReference type="Pfam" id="PF00512">
    <property type="entry name" value="HisKA"/>
    <property type="match status" value="1"/>
</dbReference>
<feature type="transmembrane region" description="Helical" evidence="9">
    <location>
        <begin position="132"/>
        <end position="158"/>
    </location>
</feature>
<dbReference type="InterPro" id="IPR033414">
    <property type="entry name" value="Sensor_dom"/>
</dbReference>
<dbReference type="SUPFAM" id="SSF55874">
    <property type="entry name" value="ATPase domain of HSP90 chaperone/DNA topoisomerase II/histidine kinase"/>
    <property type="match status" value="1"/>
</dbReference>
<dbReference type="InterPro" id="IPR005467">
    <property type="entry name" value="His_kinase_dom"/>
</dbReference>
<evidence type="ECO:0000256" key="1">
    <source>
        <dbReference type="ARBA" id="ARBA00000085"/>
    </source>
</evidence>
<dbReference type="STRING" id="1513793.SAMN06296036_108227"/>
<name>A0A1Y6C0F8_9BACT</name>
<keyword evidence="12" id="KW-1185">Reference proteome</keyword>
<evidence type="ECO:0000313" key="12">
    <source>
        <dbReference type="Proteomes" id="UP000192907"/>
    </source>
</evidence>
<dbReference type="PRINTS" id="PR00344">
    <property type="entry name" value="BCTRLSENSOR"/>
</dbReference>
<evidence type="ECO:0000256" key="8">
    <source>
        <dbReference type="ARBA" id="ARBA00023012"/>
    </source>
</evidence>
<keyword evidence="9" id="KW-0472">Membrane</keyword>
<dbReference type="PROSITE" id="PS50109">
    <property type="entry name" value="HIS_KIN"/>
    <property type="match status" value="1"/>
</dbReference>
<accession>A0A1Y6C0F8</accession>
<keyword evidence="9" id="KW-0812">Transmembrane</keyword>
<evidence type="ECO:0000256" key="4">
    <source>
        <dbReference type="ARBA" id="ARBA00022679"/>
    </source>
</evidence>
<keyword evidence="7" id="KW-0067">ATP-binding</keyword>
<dbReference type="CDD" id="cd00082">
    <property type="entry name" value="HisKA"/>
    <property type="match status" value="1"/>
</dbReference>
<dbReference type="InterPro" id="IPR003661">
    <property type="entry name" value="HisK_dim/P_dom"/>
</dbReference>
<evidence type="ECO:0000256" key="3">
    <source>
        <dbReference type="ARBA" id="ARBA00022553"/>
    </source>
</evidence>
<evidence type="ECO:0000256" key="6">
    <source>
        <dbReference type="ARBA" id="ARBA00022777"/>
    </source>
</evidence>
<dbReference type="Gene3D" id="3.30.565.10">
    <property type="entry name" value="Histidine kinase-like ATPase, C-terminal domain"/>
    <property type="match status" value="1"/>
</dbReference>
<proteinExistence type="predicted"/>
<comment type="catalytic activity">
    <reaction evidence="1">
        <text>ATP + protein L-histidine = ADP + protein N-phospho-L-histidine.</text>
        <dbReference type="EC" id="2.7.13.3"/>
    </reaction>
</comment>
<dbReference type="Gene3D" id="1.10.287.130">
    <property type="match status" value="1"/>
</dbReference>
<keyword evidence="5" id="KW-0547">Nucleotide-binding</keyword>
<dbReference type="InterPro" id="IPR036097">
    <property type="entry name" value="HisK_dim/P_sf"/>
</dbReference>
<dbReference type="GO" id="GO:0005524">
    <property type="term" value="F:ATP binding"/>
    <property type="evidence" value="ECO:0007669"/>
    <property type="project" value="UniProtKB-KW"/>
</dbReference>
<dbReference type="InterPro" id="IPR036890">
    <property type="entry name" value="HATPase_C_sf"/>
</dbReference>
<reference evidence="12" key="1">
    <citation type="submission" date="2017-04" db="EMBL/GenBank/DDBJ databases">
        <authorList>
            <person name="Varghese N."/>
            <person name="Submissions S."/>
        </authorList>
    </citation>
    <scope>NUCLEOTIDE SEQUENCE [LARGE SCALE GENOMIC DNA]</scope>
    <source>
        <strain evidence="12">RKEM611</strain>
    </source>
</reference>
<evidence type="ECO:0000256" key="7">
    <source>
        <dbReference type="ARBA" id="ARBA00022840"/>
    </source>
</evidence>
<dbReference type="SMART" id="SM00387">
    <property type="entry name" value="HATPase_c"/>
    <property type="match status" value="1"/>
</dbReference>
<dbReference type="Pfam" id="PF17149">
    <property type="entry name" value="CHASE5"/>
    <property type="match status" value="1"/>
</dbReference>
<keyword evidence="3" id="KW-0597">Phosphoprotein</keyword>
<feature type="domain" description="Histidine kinase" evidence="10">
    <location>
        <begin position="238"/>
        <end position="453"/>
    </location>
</feature>
<dbReference type="PANTHER" id="PTHR43065:SF10">
    <property type="entry name" value="PEROXIDE STRESS-ACTIVATED HISTIDINE KINASE MAK3"/>
    <property type="match status" value="1"/>
</dbReference>
<organism evidence="11 12">
    <name type="scientific">Pseudobacteriovorax antillogorgiicola</name>
    <dbReference type="NCBI Taxonomy" id="1513793"/>
    <lineage>
        <taxon>Bacteria</taxon>
        <taxon>Pseudomonadati</taxon>
        <taxon>Bdellovibrionota</taxon>
        <taxon>Oligoflexia</taxon>
        <taxon>Oligoflexales</taxon>
        <taxon>Pseudobacteriovoracaceae</taxon>
        <taxon>Pseudobacteriovorax</taxon>
    </lineage>
</organism>
<evidence type="ECO:0000259" key="10">
    <source>
        <dbReference type="PROSITE" id="PS50109"/>
    </source>
</evidence>
<dbReference type="EC" id="2.7.13.3" evidence="2"/>
<dbReference type="InterPro" id="IPR004358">
    <property type="entry name" value="Sig_transdc_His_kin-like_C"/>
</dbReference>
<protein>
    <recommendedName>
        <fullName evidence="2">histidine kinase</fullName>
        <ecNumber evidence="2">2.7.13.3</ecNumber>
    </recommendedName>
</protein>
<keyword evidence="6" id="KW-0418">Kinase</keyword>
<keyword evidence="4" id="KW-0808">Transferase</keyword>
<dbReference type="EMBL" id="FWZT01000008">
    <property type="protein sequence ID" value="SMF27459.1"/>
    <property type="molecule type" value="Genomic_DNA"/>
</dbReference>
<feature type="transmembrane region" description="Helical" evidence="9">
    <location>
        <begin position="6"/>
        <end position="25"/>
    </location>
</feature>
<dbReference type="PANTHER" id="PTHR43065">
    <property type="entry name" value="SENSOR HISTIDINE KINASE"/>
    <property type="match status" value="1"/>
</dbReference>
<sequence length="460" mass="52007">MLVKILIASSLLTTILTVFSFYTDYTAEMSDLNRSLHQIQEVSVPSITDNLWNLDERAISEQLSSIAKLQGIVSIAVLDEEGSVVAERGSVLETPVYLFEQRYPMVRSNETIGELRITVTKQFIFQRLARRALVFFGTQGIKTFLISFIILFIVRYYVTNHLEKIASYFEKGKFRQDKLQLQYENRVRNELDVMVDNINEMAKRVTESERELKRNLEVQRASAINSARLASLGEMAGGIAHEINNPMAIILGNLGILQKLIEEDATDQATLEHLIDKAINTCDRVNRIISGLRTYSRDADGDPFLDETLLSIIEQTLPYCRERFRDAGIELIIEPIDPRIIISCRATQISQVLVSLLNNAYDAVSEVENKWIRIAAELKGDRVQVTVSDSGHGIPHTVIDRIFDPFFTTKEVGKGTGLGLSISKNLIENHDGTFWVNPRSEHTSFLIELPARLEELDSVS</sequence>
<dbReference type="InterPro" id="IPR003594">
    <property type="entry name" value="HATPase_dom"/>
</dbReference>
<dbReference type="AlphaFoldDB" id="A0A1Y6C0F8"/>
<gene>
    <name evidence="11" type="ORF">SAMN06296036_108227</name>
</gene>
<evidence type="ECO:0000256" key="9">
    <source>
        <dbReference type="SAM" id="Phobius"/>
    </source>
</evidence>
<keyword evidence="9" id="KW-1133">Transmembrane helix</keyword>
<dbReference type="SMART" id="SM00388">
    <property type="entry name" value="HisKA"/>
    <property type="match status" value="1"/>
</dbReference>
<keyword evidence="8" id="KW-0902">Two-component regulatory system</keyword>
<dbReference type="SUPFAM" id="SSF47384">
    <property type="entry name" value="Homodimeric domain of signal transducing histidine kinase"/>
    <property type="match status" value="1"/>
</dbReference>
<evidence type="ECO:0000313" key="11">
    <source>
        <dbReference type="EMBL" id="SMF27459.1"/>
    </source>
</evidence>
<dbReference type="Proteomes" id="UP000192907">
    <property type="component" value="Unassembled WGS sequence"/>
</dbReference>
<dbReference type="Pfam" id="PF02518">
    <property type="entry name" value="HATPase_c"/>
    <property type="match status" value="1"/>
</dbReference>
<dbReference type="GO" id="GO:0000155">
    <property type="term" value="F:phosphorelay sensor kinase activity"/>
    <property type="evidence" value="ECO:0007669"/>
    <property type="project" value="InterPro"/>
</dbReference>